<sequence length="47" mass="5480">MIATGTNEPVTMFYSTWKRKVIKISEKLVLELLETDRFLVKHVKGDI</sequence>
<dbReference type="KEGG" id="aas:Aasi_1525"/>
<protein>
    <submittedName>
        <fullName evidence="1">Uncharacterized protein</fullName>
    </submittedName>
</protein>
<gene>
    <name evidence="1" type="ordered locus">Aasi_1525</name>
</gene>
<name>C3L4G4_AMOA5</name>
<evidence type="ECO:0000313" key="2">
    <source>
        <dbReference type="Proteomes" id="UP000001227"/>
    </source>
</evidence>
<reference evidence="1 2" key="1">
    <citation type="journal article" date="2010" name="J. Bacteriol.">
        <title>The genome of the amoeba symbiont 'Candidatus Amoebophilus asiaticus' reveals common mechanisms for host cell interaction among amoeba-associated bacteria.</title>
        <authorList>
            <person name="Schmitz-Esser S."/>
            <person name="Tischler P."/>
            <person name="Arnold R."/>
            <person name="Montanaro J."/>
            <person name="Wagner M."/>
            <person name="Rattei T."/>
            <person name="Horn M."/>
        </authorList>
    </citation>
    <scope>NUCLEOTIDE SEQUENCE [LARGE SCALE GENOMIC DNA]</scope>
    <source>
        <strain evidence="1 2">5a2</strain>
    </source>
</reference>
<dbReference type="EMBL" id="CP001102">
    <property type="protein sequence ID" value="ACP20882.1"/>
    <property type="molecule type" value="Genomic_DNA"/>
</dbReference>
<dbReference type="AlphaFoldDB" id="C3L4G4"/>
<organism evidence="1 2">
    <name type="scientific">Amoebophilus asiaticus (strain 5a2)</name>
    <dbReference type="NCBI Taxonomy" id="452471"/>
    <lineage>
        <taxon>Bacteria</taxon>
        <taxon>Pseudomonadati</taxon>
        <taxon>Bacteroidota</taxon>
        <taxon>Cytophagia</taxon>
        <taxon>Cytophagales</taxon>
        <taxon>Amoebophilaceae</taxon>
        <taxon>Candidatus Amoebophilus</taxon>
    </lineage>
</organism>
<dbReference type="HOGENOM" id="CLU_3163888_0_0_10"/>
<keyword evidence="2" id="KW-1185">Reference proteome</keyword>
<accession>C3L4G4</accession>
<proteinExistence type="predicted"/>
<dbReference type="Proteomes" id="UP000001227">
    <property type="component" value="Chromosome"/>
</dbReference>
<evidence type="ECO:0000313" key="1">
    <source>
        <dbReference type="EMBL" id="ACP20882.1"/>
    </source>
</evidence>